<dbReference type="InParanoid" id="A0A1X7VVZ3"/>
<reference evidence="4" key="1">
    <citation type="journal article" date="2010" name="Nature">
        <title>The Amphimedon queenslandica genome and the evolution of animal complexity.</title>
        <authorList>
            <person name="Srivastava M."/>
            <person name="Simakov O."/>
            <person name="Chapman J."/>
            <person name="Fahey B."/>
            <person name="Gauthier M.E."/>
            <person name="Mitros T."/>
            <person name="Richards G.S."/>
            <person name="Conaco C."/>
            <person name="Dacre M."/>
            <person name="Hellsten U."/>
            <person name="Larroux C."/>
            <person name="Putnam N.H."/>
            <person name="Stanke M."/>
            <person name="Adamska M."/>
            <person name="Darling A."/>
            <person name="Degnan S.M."/>
            <person name="Oakley T.H."/>
            <person name="Plachetzki D.C."/>
            <person name="Zhai Y."/>
            <person name="Adamski M."/>
            <person name="Calcino A."/>
            <person name="Cummins S.F."/>
            <person name="Goodstein D.M."/>
            <person name="Harris C."/>
            <person name="Jackson D.J."/>
            <person name="Leys S.P."/>
            <person name="Shu S."/>
            <person name="Woodcroft B.J."/>
            <person name="Vervoort M."/>
            <person name="Kosik K.S."/>
            <person name="Manning G."/>
            <person name="Degnan B.M."/>
            <person name="Rokhsar D.S."/>
        </authorList>
    </citation>
    <scope>NUCLEOTIDE SEQUENCE [LARGE SCALE GENOMIC DNA]</scope>
</reference>
<evidence type="ECO:0000256" key="2">
    <source>
        <dbReference type="SAM" id="MobiDB-lite"/>
    </source>
</evidence>
<proteinExistence type="predicted"/>
<accession>A0A1X7VVZ3</accession>
<feature type="compositionally biased region" description="Basic residues" evidence="2">
    <location>
        <begin position="442"/>
        <end position="454"/>
    </location>
</feature>
<feature type="compositionally biased region" description="Acidic residues" evidence="2">
    <location>
        <begin position="473"/>
        <end position="483"/>
    </location>
</feature>
<gene>
    <name evidence="3" type="primary">109581714</name>
</gene>
<evidence type="ECO:0000313" key="4">
    <source>
        <dbReference type="Proteomes" id="UP000007879"/>
    </source>
</evidence>
<feature type="compositionally biased region" description="Basic and acidic residues" evidence="2">
    <location>
        <begin position="455"/>
        <end position="468"/>
    </location>
</feature>
<evidence type="ECO:0000256" key="1">
    <source>
        <dbReference type="SAM" id="Coils"/>
    </source>
</evidence>
<evidence type="ECO:0000313" key="3">
    <source>
        <dbReference type="EnsemblMetazoa" id="Aqu2.1.44278_001"/>
    </source>
</evidence>
<name>A0A1X7VVZ3_AMPQE</name>
<keyword evidence="4" id="KW-1185">Reference proteome</keyword>
<dbReference type="EnsemblMetazoa" id="Aqu2.1.44278_001">
    <property type="protein sequence ID" value="Aqu2.1.44278_001"/>
    <property type="gene ID" value="Aqu2.1.44278"/>
</dbReference>
<dbReference type="Proteomes" id="UP000007879">
    <property type="component" value="Unassembled WGS sequence"/>
</dbReference>
<dbReference type="EnsemblMetazoa" id="XM_019996089.1">
    <property type="protein sequence ID" value="XP_019851648.1"/>
    <property type="gene ID" value="LOC109581714"/>
</dbReference>
<sequence>MGNSIFGTGRYGEEQDTDAFRMGPTGAYSESFATVSGHESTEKFKKFVVNEFVKSSNKVGDKFSEFMKLRDSELAKLEEEIGKLKHFERDNEQLEKALKNSQDAMFALSNELKLRVQAIDNQTQELEYYKQSFVALKRELESKNEEIAKLNKLIDPMRQLKRKGHCIQPGDIVHDDVARDFKQLFDKKNLLEPIGIKKVGERAPELTKLFEIAYDVCKDHLIEIAKKELEKLFEPPAHVFTEQERKNEEIYLPWQSRQEALSLLLSNLKIQFMPDDLTVEVTKKDKMYESADMQTVVEQVIELTWRMVNLSPPVSFGKMSFSEDLDVYDVTDMENLLGEGKKYIVKYRRPVLFFGPLGIVGYKGSVAIYPPQPEHSTLLEQGMLIDDASFDNDAPGVSDLTKGEECKSEEDVKRTDLCASSKMSQESASCPNGANQMNTSLRQKKKKKKKKKSKEHKEIEQDLEKSDCADSNNSDDNELDKVD</sequence>
<feature type="coiled-coil region" evidence="1">
    <location>
        <begin position="77"/>
        <end position="153"/>
    </location>
</feature>
<dbReference type="KEGG" id="aqu:109581714"/>
<protein>
    <submittedName>
        <fullName evidence="3">Uncharacterized protein</fullName>
    </submittedName>
</protein>
<organism evidence="3">
    <name type="scientific">Amphimedon queenslandica</name>
    <name type="common">Sponge</name>
    <dbReference type="NCBI Taxonomy" id="400682"/>
    <lineage>
        <taxon>Eukaryota</taxon>
        <taxon>Metazoa</taxon>
        <taxon>Porifera</taxon>
        <taxon>Demospongiae</taxon>
        <taxon>Heteroscleromorpha</taxon>
        <taxon>Haplosclerida</taxon>
        <taxon>Niphatidae</taxon>
        <taxon>Amphimedon</taxon>
    </lineage>
</organism>
<feature type="compositionally biased region" description="Polar residues" evidence="2">
    <location>
        <begin position="421"/>
        <end position="441"/>
    </location>
</feature>
<feature type="region of interest" description="Disordered" evidence="2">
    <location>
        <begin position="419"/>
        <end position="483"/>
    </location>
</feature>
<dbReference type="AlphaFoldDB" id="A0A1X7VVZ3"/>
<reference evidence="3" key="2">
    <citation type="submission" date="2017-05" db="UniProtKB">
        <authorList>
            <consortium name="EnsemblMetazoa"/>
        </authorList>
    </citation>
    <scope>IDENTIFICATION</scope>
</reference>
<keyword evidence="1" id="KW-0175">Coiled coil</keyword>